<dbReference type="InterPro" id="IPR051225">
    <property type="entry name" value="NAD(P)_epim/dehydratase"/>
</dbReference>
<comment type="catalytic activity">
    <reaction evidence="2">
        <text>L-threonine + NAD(+) = (2S)-2-amino-3-oxobutanoate + NADH + H(+)</text>
        <dbReference type="Rhea" id="RHEA:13161"/>
        <dbReference type="ChEBI" id="CHEBI:15378"/>
        <dbReference type="ChEBI" id="CHEBI:57540"/>
        <dbReference type="ChEBI" id="CHEBI:57926"/>
        <dbReference type="ChEBI" id="CHEBI:57945"/>
        <dbReference type="ChEBI" id="CHEBI:78948"/>
        <dbReference type="EC" id="1.1.1.103"/>
    </reaction>
</comment>
<evidence type="ECO:0000256" key="5">
    <source>
        <dbReference type="ARBA" id="ARBA00066604"/>
    </source>
</evidence>
<reference evidence="9 10" key="1">
    <citation type="submission" date="2017-12" db="EMBL/GenBank/DDBJ databases">
        <title>Sequencing, de novo assembly and annotation of complete genome of a new Thraustochytrid species, strain FCC1311.</title>
        <authorList>
            <person name="Sedici K."/>
            <person name="Godart F."/>
            <person name="Aiese Cigliano R."/>
            <person name="Sanseverino W."/>
            <person name="Barakat M."/>
            <person name="Ortet P."/>
            <person name="Marechal E."/>
            <person name="Cagnac O."/>
            <person name="Amato A."/>
        </authorList>
    </citation>
    <scope>NUCLEOTIDE SEQUENCE [LARGE SCALE GENOMIC DNA]</scope>
</reference>
<name>A0A2R5GT79_9STRA</name>
<evidence type="ECO:0000256" key="1">
    <source>
        <dbReference type="ARBA" id="ARBA00007637"/>
    </source>
</evidence>
<dbReference type="GO" id="GO:0006567">
    <property type="term" value="P:L-threonine catabolic process"/>
    <property type="evidence" value="ECO:0007669"/>
    <property type="project" value="TreeGrafter"/>
</dbReference>
<comment type="similarity">
    <text evidence="1">Belongs to the NAD(P)-dependent epimerase/dehydratase family.</text>
</comment>
<sequence length="375" mass="41702">MRNMRALGRVSGRRFLSGGSAGGGSGAPREPQTVQRAFSFGYPGEASRARQAEATTRVLVTGASGQIGQELVPYLQEEYGVDNVIASDIRTPRRSKGGNGGNGSPSGPFVYCDVMQKDALSRIALENGIDMIVHNASMLSAIGEKNPQLALRINTRGMENVLEVARDNDLRVFAPSTIAVFGPSTPKTDTPDLTVMRPTTIYGITKIYMELLGSYYHQRYGVDFRSLRYPGVISSETLPGGGTTDYAVEIYYKALEERRYTSFLRKDAALPMMYMPDCLKATMMLLQAPSESLSDRVYNITSMSFTPEQLAASIRKFIPEFEIDYAPDFRQDIADTWPQSIDDRLARKDWHWRPDFDIDAMTEDMLHKLNAKIAK</sequence>
<dbReference type="Proteomes" id="UP000241890">
    <property type="component" value="Unassembled WGS sequence"/>
</dbReference>
<dbReference type="FunFam" id="3.40.50.720:FF:000077">
    <property type="entry name" value="L-threonine 3-dehydrogenase, mitochondrial"/>
    <property type="match status" value="1"/>
</dbReference>
<accession>A0A2R5GT79</accession>
<dbReference type="GO" id="GO:0008743">
    <property type="term" value="F:L-threonine 3-dehydrogenase activity"/>
    <property type="evidence" value="ECO:0007669"/>
    <property type="project" value="UniProtKB-EC"/>
</dbReference>
<evidence type="ECO:0000256" key="3">
    <source>
        <dbReference type="ARBA" id="ARBA00059023"/>
    </source>
</evidence>
<comment type="function">
    <text evidence="3">Catalyzes the NAD(+)-dependent oxidation of L-threonine to 2-amino-3-ketobutyrate, mediating L-threonine catabolism.</text>
</comment>
<dbReference type="EC" id="1.1.1.103" evidence="5"/>
<evidence type="ECO:0000259" key="8">
    <source>
        <dbReference type="Pfam" id="PF01370"/>
    </source>
</evidence>
<dbReference type="SUPFAM" id="SSF51735">
    <property type="entry name" value="NAD(P)-binding Rossmann-fold domains"/>
    <property type="match status" value="1"/>
</dbReference>
<evidence type="ECO:0000313" key="9">
    <source>
        <dbReference type="EMBL" id="GBG34062.1"/>
    </source>
</evidence>
<evidence type="ECO:0000256" key="4">
    <source>
        <dbReference type="ARBA" id="ARBA00060557"/>
    </source>
</evidence>
<evidence type="ECO:0000313" key="10">
    <source>
        <dbReference type="Proteomes" id="UP000241890"/>
    </source>
</evidence>
<protein>
    <recommendedName>
        <fullName evidence="6">L-threonine 3-dehydrogenase, mitochondrial</fullName>
        <ecNumber evidence="5">1.1.1.103</ecNumber>
    </recommendedName>
</protein>
<dbReference type="EMBL" id="BEYU01000178">
    <property type="protein sequence ID" value="GBG34062.1"/>
    <property type="molecule type" value="Genomic_DNA"/>
</dbReference>
<dbReference type="InterPro" id="IPR001509">
    <property type="entry name" value="Epimerase_deHydtase"/>
</dbReference>
<feature type="region of interest" description="Disordered" evidence="7">
    <location>
        <begin position="1"/>
        <end position="32"/>
    </location>
</feature>
<feature type="domain" description="NAD-dependent epimerase/dehydratase" evidence="8">
    <location>
        <begin position="58"/>
        <end position="300"/>
    </location>
</feature>
<dbReference type="PANTHER" id="PTHR42687:SF1">
    <property type="entry name" value="L-THREONINE 3-DEHYDROGENASE, MITOCHONDRIAL"/>
    <property type="match status" value="1"/>
</dbReference>
<gene>
    <name evidence="9" type="ORF">FCC1311_102852</name>
</gene>
<dbReference type="Gene3D" id="3.40.50.720">
    <property type="entry name" value="NAD(P)-binding Rossmann-like Domain"/>
    <property type="match status" value="1"/>
</dbReference>
<dbReference type="AlphaFoldDB" id="A0A2R5GT79"/>
<dbReference type="InParanoid" id="A0A2R5GT79"/>
<dbReference type="OrthoDB" id="16464at2759"/>
<evidence type="ECO:0000256" key="2">
    <source>
        <dbReference type="ARBA" id="ARBA00050613"/>
    </source>
</evidence>
<dbReference type="PANTHER" id="PTHR42687">
    <property type="entry name" value="L-THREONINE 3-DEHYDROGENASE"/>
    <property type="match status" value="1"/>
</dbReference>
<dbReference type="Pfam" id="PF01370">
    <property type="entry name" value="Epimerase"/>
    <property type="match status" value="1"/>
</dbReference>
<comment type="pathway">
    <text evidence="4">Amino-acid degradation; L-threonine degradation via oxydo-reductase pathway; glycine from L-threonine: step 1/2.</text>
</comment>
<comment type="caution">
    <text evidence="9">The sequence shown here is derived from an EMBL/GenBank/DDBJ whole genome shotgun (WGS) entry which is preliminary data.</text>
</comment>
<proteinExistence type="inferred from homology"/>
<dbReference type="InterPro" id="IPR036291">
    <property type="entry name" value="NAD(P)-bd_dom_sf"/>
</dbReference>
<keyword evidence="10" id="KW-1185">Reference proteome</keyword>
<organism evidence="9 10">
    <name type="scientific">Hondaea fermentalgiana</name>
    <dbReference type="NCBI Taxonomy" id="2315210"/>
    <lineage>
        <taxon>Eukaryota</taxon>
        <taxon>Sar</taxon>
        <taxon>Stramenopiles</taxon>
        <taxon>Bigyra</taxon>
        <taxon>Labyrinthulomycetes</taxon>
        <taxon>Thraustochytrida</taxon>
        <taxon>Thraustochytriidae</taxon>
        <taxon>Hondaea</taxon>
    </lineage>
</organism>
<evidence type="ECO:0000256" key="6">
    <source>
        <dbReference type="ARBA" id="ARBA00069940"/>
    </source>
</evidence>
<evidence type="ECO:0000256" key="7">
    <source>
        <dbReference type="SAM" id="MobiDB-lite"/>
    </source>
</evidence>